<protein>
    <submittedName>
        <fullName evidence="7">Uncharacterized protein</fullName>
    </submittedName>
</protein>
<reference evidence="7" key="1">
    <citation type="submission" date="2025-08" db="UniProtKB">
        <authorList>
            <consortium name="Ensembl"/>
        </authorList>
    </citation>
    <scope>IDENTIFICATION</scope>
</reference>
<dbReference type="Pfam" id="PF14880">
    <property type="entry name" value="COX14"/>
    <property type="match status" value="1"/>
</dbReference>
<dbReference type="GO" id="GO:0031966">
    <property type="term" value="C:mitochondrial membrane"/>
    <property type="evidence" value="ECO:0007669"/>
    <property type="project" value="UniProtKB-SubCell"/>
</dbReference>
<keyword evidence="2 6" id="KW-0812">Transmembrane</keyword>
<evidence type="ECO:0000256" key="5">
    <source>
        <dbReference type="ARBA" id="ARBA00023136"/>
    </source>
</evidence>
<evidence type="ECO:0000256" key="6">
    <source>
        <dbReference type="SAM" id="Phobius"/>
    </source>
</evidence>
<evidence type="ECO:0000256" key="2">
    <source>
        <dbReference type="ARBA" id="ARBA00022692"/>
    </source>
</evidence>
<name>A0A8C4QZ06_EPTBU</name>
<dbReference type="GO" id="GO:0033617">
    <property type="term" value="P:mitochondrial respiratory chain complex IV assembly"/>
    <property type="evidence" value="ECO:0007669"/>
    <property type="project" value="TreeGrafter"/>
</dbReference>
<dbReference type="PANTHER" id="PTHR36684">
    <property type="entry name" value="CYTOCHROME C OXIDASE ASSEMBLY PROTEIN COX14"/>
    <property type="match status" value="1"/>
</dbReference>
<reference evidence="7" key="2">
    <citation type="submission" date="2025-09" db="UniProtKB">
        <authorList>
            <consortium name="Ensembl"/>
        </authorList>
    </citation>
    <scope>IDENTIFICATION</scope>
</reference>
<accession>A0A8C4QZ06</accession>
<keyword evidence="8" id="KW-1185">Reference proteome</keyword>
<keyword evidence="4" id="KW-0496">Mitochondrion</keyword>
<evidence type="ECO:0000313" key="7">
    <source>
        <dbReference type="Ensembl" id="ENSEBUP00000021345.1"/>
    </source>
</evidence>
<feature type="transmembrane region" description="Helical" evidence="6">
    <location>
        <begin position="20"/>
        <end position="42"/>
    </location>
</feature>
<sequence>MSKMTTAERKLANIAYKLFSGSMMVLTVYGAFLCSSQVYSIYMNRKARKLEAAQQPIDQIKRNTDH</sequence>
<keyword evidence="3 6" id="KW-1133">Transmembrane helix</keyword>
<dbReference type="Ensembl" id="ENSEBUT00000021921.1">
    <property type="protein sequence ID" value="ENSEBUP00000021345.1"/>
    <property type="gene ID" value="ENSEBUG00000013193.1"/>
</dbReference>
<dbReference type="OMA" id="GGYPCCA"/>
<organism evidence="7 8">
    <name type="scientific">Eptatretus burgeri</name>
    <name type="common">Inshore hagfish</name>
    <dbReference type="NCBI Taxonomy" id="7764"/>
    <lineage>
        <taxon>Eukaryota</taxon>
        <taxon>Metazoa</taxon>
        <taxon>Chordata</taxon>
        <taxon>Craniata</taxon>
        <taxon>Vertebrata</taxon>
        <taxon>Cyclostomata</taxon>
        <taxon>Myxini</taxon>
        <taxon>Myxiniformes</taxon>
        <taxon>Myxinidae</taxon>
        <taxon>Eptatretinae</taxon>
        <taxon>Eptatretus</taxon>
    </lineage>
</organism>
<evidence type="ECO:0000256" key="4">
    <source>
        <dbReference type="ARBA" id="ARBA00023128"/>
    </source>
</evidence>
<dbReference type="InterPro" id="IPR029208">
    <property type="entry name" value="COX14"/>
</dbReference>
<keyword evidence="5 6" id="KW-0472">Membrane</keyword>
<evidence type="ECO:0000256" key="1">
    <source>
        <dbReference type="ARBA" id="ARBA00004304"/>
    </source>
</evidence>
<dbReference type="Proteomes" id="UP000694388">
    <property type="component" value="Unplaced"/>
</dbReference>
<dbReference type="AlphaFoldDB" id="A0A8C4QZ06"/>
<proteinExistence type="predicted"/>
<evidence type="ECO:0000256" key="3">
    <source>
        <dbReference type="ARBA" id="ARBA00022989"/>
    </source>
</evidence>
<dbReference type="PANTHER" id="PTHR36684:SF1">
    <property type="entry name" value="CYTOCHROME C OXIDASE ASSEMBLY PROTEIN COX14"/>
    <property type="match status" value="1"/>
</dbReference>
<comment type="subcellular location">
    <subcellularLocation>
        <location evidence="1">Mitochondrion membrane</location>
        <topology evidence="1">Single-pass membrane protein</topology>
    </subcellularLocation>
</comment>
<evidence type="ECO:0000313" key="8">
    <source>
        <dbReference type="Proteomes" id="UP000694388"/>
    </source>
</evidence>